<evidence type="ECO:0000313" key="1">
    <source>
        <dbReference type="EMBL" id="RXF73900.1"/>
    </source>
</evidence>
<reference evidence="1 2" key="1">
    <citation type="submission" date="2018-12" db="EMBL/GenBank/DDBJ databases">
        <title>bacterium Hansschlegelia zhihuaiae S113.</title>
        <authorList>
            <person name="He J."/>
        </authorList>
    </citation>
    <scope>NUCLEOTIDE SEQUENCE [LARGE SCALE GENOMIC DNA]</scope>
    <source>
        <strain evidence="1 2">S 113</strain>
    </source>
</reference>
<dbReference type="OrthoDB" id="8278054at2"/>
<protein>
    <submittedName>
        <fullName evidence="1">Uncharacterized protein</fullName>
    </submittedName>
</protein>
<keyword evidence="2" id="KW-1185">Reference proteome</keyword>
<evidence type="ECO:0000313" key="2">
    <source>
        <dbReference type="Proteomes" id="UP000289708"/>
    </source>
</evidence>
<sequence>MSLSPQLRWNRAHPEAIRAHGAVRRAIRAGDLAPQPCRICGGAAEAHHGDYFKPLLVLWLCRYHHQRLHSRGPGDLIAGLGINEGAD</sequence>
<dbReference type="AlphaFoldDB" id="A0A4Q0MJY6"/>
<dbReference type="Proteomes" id="UP000289708">
    <property type="component" value="Unassembled WGS sequence"/>
</dbReference>
<comment type="caution">
    <text evidence="1">The sequence shown here is derived from an EMBL/GenBank/DDBJ whole genome shotgun (WGS) entry which is preliminary data.</text>
</comment>
<proteinExistence type="predicted"/>
<accession>A0A4Q0MJY6</accession>
<dbReference type="RefSeq" id="WP_128776972.1">
    <property type="nucleotide sequence ID" value="NZ_RYFI01000006.1"/>
</dbReference>
<dbReference type="EMBL" id="RYFI01000006">
    <property type="protein sequence ID" value="RXF73900.1"/>
    <property type="molecule type" value="Genomic_DNA"/>
</dbReference>
<organism evidence="1 2">
    <name type="scientific">Hansschlegelia zhihuaiae</name>
    <dbReference type="NCBI Taxonomy" id="405005"/>
    <lineage>
        <taxon>Bacteria</taxon>
        <taxon>Pseudomonadati</taxon>
        <taxon>Pseudomonadota</taxon>
        <taxon>Alphaproteobacteria</taxon>
        <taxon>Hyphomicrobiales</taxon>
        <taxon>Methylopilaceae</taxon>
        <taxon>Hansschlegelia</taxon>
    </lineage>
</organism>
<name>A0A4Q0MJY6_9HYPH</name>
<gene>
    <name evidence="1" type="ORF">EK403_07960</name>
</gene>